<gene>
    <name evidence="17" type="ORF">JCM17844_25990</name>
</gene>
<dbReference type="Pfam" id="PF01127">
    <property type="entry name" value="Sdh_cyt"/>
    <property type="match status" value="1"/>
</dbReference>
<evidence type="ECO:0000256" key="3">
    <source>
        <dbReference type="ARBA" id="ARBA00004141"/>
    </source>
</evidence>
<keyword evidence="7" id="KW-0813">Transport</keyword>
<dbReference type="GO" id="GO:0006099">
    <property type="term" value="P:tricarboxylic acid cycle"/>
    <property type="evidence" value="ECO:0007669"/>
    <property type="project" value="UniProtKB-UniPathway"/>
</dbReference>
<evidence type="ECO:0000256" key="4">
    <source>
        <dbReference type="ARBA" id="ARBA00005163"/>
    </source>
</evidence>
<dbReference type="GO" id="GO:0016020">
    <property type="term" value="C:membrane"/>
    <property type="evidence" value="ECO:0007669"/>
    <property type="project" value="UniProtKB-SubCell"/>
</dbReference>
<evidence type="ECO:0000256" key="15">
    <source>
        <dbReference type="ARBA" id="ARBA00023136"/>
    </source>
</evidence>
<dbReference type="RefSeq" id="WP_150001160.1">
    <property type="nucleotide sequence ID" value="NZ_BKCL01000011.1"/>
</dbReference>
<keyword evidence="13 16" id="KW-1133">Transmembrane helix</keyword>
<dbReference type="GO" id="GO:0020037">
    <property type="term" value="F:heme binding"/>
    <property type="evidence" value="ECO:0007669"/>
    <property type="project" value="InterPro"/>
</dbReference>
<evidence type="ECO:0000256" key="5">
    <source>
        <dbReference type="ARBA" id="ARBA00011558"/>
    </source>
</evidence>
<keyword evidence="12" id="KW-0249">Electron transport</keyword>
<comment type="function">
    <text evidence="2">Membrane-anchoring subunit of succinate dehydrogenase (SDH).</text>
</comment>
<evidence type="ECO:0000256" key="11">
    <source>
        <dbReference type="ARBA" id="ARBA00022723"/>
    </source>
</evidence>
<dbReference type="Gene3D" id="1.20.1300.10">
    <property type="entry name" value="Fumarate reductase/succinate dehydrogenase, transmembrane subunit"/>
    <property type="match status" value="1"/>
</dbReference>
<evidence type="ECO:0000256" key="2">
    <source>
        <dbReference type="ARBA" id="ARBA00004050"/>
    </source>
</evidence>
<comment type="subunit">
    <text evidence="5">Part of an enzyme complex containing four subunits: a flavoprotein, an iron-sulfur protein, plus two membrane-anchoring proteins, SdhC and SdhD.</text>
</comment>
<dbReference type="SUPFAM" id="SSF81343">
    <property type="entry name" value="Fumarate reductase respiratory complex transmembrane subunits"/>
    <property type="match status" value="1"/>
</dbReference>
<dbReference type="GO" id="GO:0046872">
    <property type="term" value="F:metal ion binding"/>
    <property type="evidence" value="ECO:0007669"/>
    <property type="project" value="UniProtKB-KW"/>
</dbReference>
<comment type="pathway">
    <text evidence="4">Carbohydrate metabolism; tricarboxylic acid cycle.</text>
</comment>
<evidence type="ECO:0000313" key="18">
    <source>
        <dbReference type="Proteomes" id="UP000322084"/>
    </source>
</evidence>
<comment type="cofactor">
    <cofactor evidence="1">
        <name>heme</name>
        <dbReference type="ChEBI" id="CHEBI:30413"/>
    </cofactor>
</comment>
<evidence type="ECO:0000256" key="14">
    <source>
        <dbReference type="ARBA" id="ARBA00023004"/>
    </source>
</evidence>
<dbReference type="UniPathway" id="UPA00223"/>
<evidence type="ECO:0000256" key="16">
    <source>
        <dbReference type="SAM" id="Phobius"/>
    </source>
</evidence>
<evidence type="ECO:0000256" key="10">
    <source>
        <dbReference type="ARBA" id="ARBA00022692"/>
    </source>
</evidence>
<evidence type="ECO:0000256" key="1">
    <source>
        <dbReference type="ARBA" id="ARBA00001971"/>
    </source>
</evidence>
<keyword evidence="10 16" id="KW-0812">Transmembrane</keyword>
<evidence type="ECO:0000313" key="17">
    <source>
        <dbReference type="EMBL" id="GEQ98962.1"/>
    </source>
</evidence>
<protein>
    <recommendedName>
        <fullName evidence="6">Succinate dehydrogenase hydrophobic membrane anchor subunit</fullName>
    </recommendedName>
</protein>
<sequence>MSKFRTPISKVRGFGSAKSGAVHWWHQKMTAIANLFLVLWFAFSIMSLGGADYATFIWWVRDPLVTVLLVLMIASLFYHFRLGLQVVIEDYVHNEGTKAVSLIALNLVTAGLALLGILSVLKVSFGG</sequence>
<evidence type="ECO:0000256" key="12">
    <source>
        <dbReference type="ARBA" id="ARBA00022982"/>
    </source>
</evidence>
<accession>A0A5A7MSE7</accession>
<evidence type="ECO:0000256" key="7">
    <source>
        <dbReference type="ARBA" id="ARBA00022448"/>
    </source>
</evidence>
<dbReference type="InterPro" id="IPR014312">
    <property type="entry name" value="Succ_DH_anchor"/>
</dbReference>
<dbReference type="AlphaFoldDB" id="A0A5A7MSE7"/>
<dbReference type="EMBL" id="BKCL01000011">
    <property type="protein sequence ID" value="GEQ98962.1"/>
    <property type="molecule type" value="Genomic_DNA"/>
</dbReference>
<feature type="transmembrane region" description="Helical" evidence="16">
    <location>
        <begin position="31"/>
        <end position="50"/>
    </location>
</feature>
<comment type="caution">
    <text evidence="17">The sequence shown here is derived from an EMBL/GenBank/DDBJ whole genome shotgun (WGS) entry which is preliminary data.</text>
</comment>
<proteinExistence type="predicted"/>
<keyword evidence="8" id="KW-0816">Tricarboxylic acid cycle</keyword>
<feature type="transmembrane region" description="Helical" evidence="16">
    <location>
        <begin position="99"/>
        <end position="121"/>
    </location>
</feature>
<comment type="subcellular location">
    <subcellularLocation>
        <location evidence="3">Membrane</location>
        <topology evidence="3">Multi-pass membrane protein</topology>
    </subcellularLocation>
</comment>
<evidence type="ECO:0000256" key="13">
    <source>
        <dbReference type="ARBA" id="ARBA00022989"/>
    </source>
</evidence>
<keyword evidence="11" id="KW-0479">Metal-binding</keyword>
<organism evidence="17 18">
    <name type="scientific">Iodidimonas gelatinilytica</name>
    <dbReference type="NCBI Taxonomy" id="1236966"/>
    <lineage>
        <taxon>Bacteria</taxon>
        <taxon>Pseudomonadati</taxon>
        <taxon>Pseudomonadota</taxon>
        <taxon>Alphaproteobacteria</taxon>
        <taxon>Iodidimonadales</taxon>
        <taxon>Iodidimonadaceae</taxon>
        <taxon>Iodidimonas</taxon>
    </lineage>
</organism>
<evidence type="ECO:0000256" key="9">
    <source>
        <dbReference type="ARBA" id="ARBA00022617"/>
    </source>
</evidence>
<keyword evidence="9" id="KW-0349">Heme</keyword>
<evidence type="ECO:0000256" key="8">
    <source>
        <dbReference type="ARBA" id="ARBA00022532"/>
    </source>
</evidence>
<dbReference type="NCBIfam" id="TIGR02968">
    <property type="entry name" value="succ_dehyd_anc"/>
    <property type="match status" value="1"/>
</dbReference>
<keyword evidence="15 16" id="KW-0472">Membrane</keyword>
<evidence type="ECO:0000256" key="6">
    <source>
        <dbReference type="ARBA" id="ARBA00019425"/>
    </source>
</evidence>
<feature type="transmembrane region" description="Helical" evidence="16">
    <location>
        <begin position="56"/>
        <end position="78"/>
    </location>
</feature>
<dbReference type="InterPro" id="IPR034804">
    <property type="entry name" value="SQR/QFR_C/D"/>
</dbReference>
<dbReference type="CDD" id="cd03495">
    <property type="entry name" value="SQR_TypeC_SdhD_like"/>
    <property type="match status" value="1"/>
</dbReference>
<reference evidence="17 18" key="1">
    <citation type="submission" date="2019-09" db="EMBL/GenBank/DDBJ databases">
        <title>NBRP : Genome information of microbial organism related human and environment.</title>
        <authorList>
            <person name="Hattori M."/>
            <person name="Oshima K."/>
            <person name="Inaba H."/>
            <person name="Suda W."/>
            <person name="Sakamoto M."/>
            <person name="Iino T."/>
            <person name="Kitahara M."/>
            <person name="Oshida Y."/>
            <person name="Iida T."/>
            <person name="Kudo T."/>
            <person name="Itoh T."/>
            <person name="Ohkuma M."/>
        </authorList>
    </citation>
    <scope>NUCLEOTIDE SEQUENCE [LARGE SCALE GENOMIC DNA]</scope>
    <source>
        <strain evidence="17 18">Hi-2</strain>
    </source>
</reference>
<dbReference type="InterPro" id="IPR000701">
    <property type="entry name" value="SuccDH_FuR_B_TM-su"/>
</dbReference>
<name>A0A5A7MSE7_9PROT</name>
<keyword evidence="14" id="KW-0408">Iron</keyword>
<dbReference type="Proteomes" id="UP000322084">
    <property type="component" value="Unassembled WGS sequence"/>
</dbReference>